<protein>
    <submittedName>
        <fullName evidence="2">Uncharacterized protein</fullName>
    </submittedName>
</protein>
<comment type="caution">
    <text evidence="2">The sequence shown here is derived from an EMBL/GenBank/DDBJ whole genome shotgun (WGS) entry which is preliminary data.</text>
</comment>
<proteinExistence type="predicted"/>
<sequence length="39" mass="4076">MEIDFLNLVAVSNGAHFGKSDDRKPSGKGQGDATVTPKS</sequence>
<accession>G1W884</accession>
<organism evidence="2 3">
    <name type="scientific">Segatella oulorum F0390</name>
    <dbReference type="NCBI Taxonomy" id="702438"/>
    <lineage>
        <taxon>Bacteria</taxon>
        <taxon>Pseudomonadati</taxon>
        <taxon>Bacteroidota</taxon>
        <taxon>Bacteroidia</taxon>
        <taxon>Bacteroidales</taxon>
        <taxon>Prevotellaceae</taxon>
        <taxon>Segatella</taxon>
    </lineage>
</organism>
<evidence type="ECO:0000256" key="1">
    <source>
        <dbReference type="SAM" id="MobiDB-lite"/>
    </source>
</evidence>
<feature type="region of interest" description="Disordered" evidence="1">
    <location>
        <begin position="14"/>
        <end position="39"/>
    </location>
</feature>
<evidence type="ECO:0000313" key="2">
    <source>
        <dbReference type="EMBL" id="EGV32757.1"/>
    </source>
</evidence>
<dbReference type="PATRIC" id="fig|702438.4.peg.38"/>
<evidence type="ECO:0000313" key="3">
    <source>
        <dbReference type="Proteomes" id="UP000005141"/>
    </source>
</evidence>
<dbReference type="EMBL" id="ADGI01000003">
    <property type="protein sequence ID" value="EGV32757.1"/>
    <property type="molecule type" value="Genomic_DNA"/>
</dbReference>
<dbReference type="AlphaFoldDB" id="G1W884"/>
<reference evidence="2 3" key="1">
    <citation type="submission" date="2011-07" db="EMBL/GenBank/DDBJ databases">
        <title>The Genome Sequence of Prevotella oulorum F0390.</title>
        <authorList>
            <consortium name="The Broad Institute Genome Sequencing Platform"/>
            <consortium name="The Broad Institute Genome Sequencing Center for Infectious Disease"/>
            <person name="Earl A."/>
            <person name="Ward D."/>
            <person name="Feldgarden M."/>
            <person name="Gevers D."/>
            <person name="Izard J."/>
            <person name="Ganesan A."/>
            <person name="Baranova O.V."/>
            <person name="Blanton J.M."/>
            <person name="Tanner A.C."/>
            <person name="Dewhirst F.E."/>
            <person name="Young S.K."/>
            <person name="Zeng Q."/>
            <person name="Gargeya S."/>
            <person name="Fitzgerald M."/>
            <person name="Haas B."/>
            <person name="Abouelleil A."/>
            <person name="Alvarado L."/>
            <person name="Arachchi H.M."/>
            <person name="Berlin A."/>
            <person name="Brown A."/>
            <person name="Chapman S.B."/>
            <person name="Chen Z."/>
            <person name="Dunbar C."/>
            <person name="Freedman E."/>
            <person name="Gearin G."/>
            <person name="Gellesch M."/>
            <person name="Goldberg J."/>
            <person name="Griggs A."/>
            <person name="Gujja S."/>
            <person name="Heiman D."/>
            <person name="Howarth C."/>
            <person name="Larson L."/>
            <person name="Lui A."/>
            <person name="MacDonald P.J.P."/>
            <person name="Mehta T."/>
            <person name="Montmayeur A."/>
            <person name="Murphy C."/>
            <person name="Neiman D."/>
            <person name="Pearson M."/>
            <person name="Priest M."/>
            <person name="Roberts A."/>
            <person name="Saif S."/>
            <person name="Shea T."/>
            <person name="Shenoy N."/>
            <person name="Sisk P."/>
            <person name="Stolte C."/>
            <person name="Sykes S."/>
            <person name="Wortman J."/>
            <person name="Nusbaum C."/>
            <person name="Birren B."/>
        </authorList>
    </citation>
    <scope>NUCLEOTIDE SEQUENCE [LARGE SCALE GENOMIC DNA]</scope>
    <source>
        <strain evidence="2 3">F0390</strain>
    </source>
</reference>
<name>G1W884_9BACT</name>
<dbReference type="HOGENOM" id="CLU_3314801_0_0_10"/>
<dbReference type="Proteomes" id="UP000005141">
    <property type="component" value="Unassembled WGS sequence"/>
</dbReference>
<keyword evidence="3" id="KW-1185">Reference proteome</keyword>
<gene>
    <name evidence="2" type="ORF">HMPREF9431_00035</name>
</gene>